<feature type="region of interest" description="Disordered" evidence="1">
    <location>
        <begin position="50"/>
        <end position="74"/>
    </location>
</feature>
<keyword evidence="3" id="KW-1185">Reference proteome</keyword>
<feature type="compositionally biased region" description="Basic residues" evidence="1">
    <location>
        <begin position="155"/>
        <end position="164"/>
    </location>
</feature>
<protein>
    <submittedName>
        <fullName evidence="2">Uncharacterized protein</fullName>
    </submittedName>
</protein>
<accession>A0A067LKU1</accession>
<dbReference type="Proteomes" id="UP000027138">
    <property type="component" value="Unassembled WGS sequence"/>
</dbReference>
<dbReference type="AlphaFoldDB" id="A0A067LKU1"/>
<evidence type="ECO:0000313" key="3">
    <source>
        <dbReference type="Proteomes" id="UP000027138"/>
    </source>
</evidence>
<name>A0A067LKU1_JATCU</name>
<evidence type="ECO:0000256" key="1">
    <source>
        <dbReference type="SAM" id="MobiDB-lite"/>
    </source>
</evidence>
<organism evidence="2 3">
    <name type="scientific">Jatropha curcas</name>
    <name type="common">Barbados nut</name>
    <dbReference type="NCBI Taxonomy" id="180498"/>
    <lineage>
        <taxon>Eukaryota</taxon>
        <taxon>Viridiplantae</taxon>
        <taxon>Streptophyta</taxon>
        <taxon>Embryophyta</taxon>
        <taxon>Tracheophyta</taxon>
        <taxon>Spermatophyta</taxon>
        <taxon>Magnoliopsida</taxon>
        <taxon>eudicotyledons</taxon>
        <taxon>Gunneridae</taxon>
        <taxon>Pentapetalae</taxon>
        <taxon>rosids</taxon>
        <taxon>fabids</taxon>
        <taxon>Malpighiales</taxon>
        <taxon>Euphorbiaceae</taxon>
        <taxon>Crotonoideae</taxon>
        <taxon>Jatropheae</taxon>
        <taxon>Jatropha</taxon>
    </lineage>
</organism>
<reference evidence="2 3" key="1">
    <citation type="journal article" date="2014" name="PLoS ONE">
        <title>Global Analysis of Gene Expression Profiles in Physic Nut (Jatropha curcas L.) Seedlings Exposed to Salt Stress.</title>
        <authorList>
            <person name="Zhang L."/>
            <person name="Zhang C."/>
            <person name="Wu P."/>
            <person name="Chen Y."/>
            <person name="Li M."/>
            <person name="Jiang H."/>
            <person name="Wu G."/>
        </authorList>
    </citation>
    <scope>NUCLEOTIDE SEQUENCE [LARGE SCALE GENOMIC DNA]</scope>
    <source>
        <strain evidence="3">cv. GZQX0401</strain>
        <tissue evidence="2">Young leaves</tissue>
    </source>
</reference>
<feature type="region of interest" description="Disordered" evidence="1">
    <location>
        <begin position="131"/>
        <end position="174"/>
    </location>
</feature>
<evidence type="ECO:0000313" key="2">
    <source>
        <dbReference type="EMBL" id="KDP44964.1"/>
    </source>
</evidence>
<proteinExistence type="predicted"/>
<feature type="compositionally biased region" description="Basic and acidic residues" evidence="1">
    <location>
        <begin position="131"/>
        <end position="154"/>
    </location>
</feature>
<dbReference type="EMBL" id="KK914240">
    <property type="protein sequence ID" value="KDP44964.1"/>
    <property type="molecule type" value="Genomic_DNA"/>
</dbReference>
<sequence length="189" mass="21555">MVYENWQNSYFNGDNKESHECLAWADRPPQSPPCRRSWWFLKPQAKSQISGGESVRLEEMSRSTPSPAPEVDGTVRISLENSIARWRGLPVAISLDSGSHRTNQGHRSDCLAELLRLESFFAGEDSRLADKREGEEGAVARRLSRPEGEKEEKEKKRKKERKKNLGVSRPFRSDSNQFGLIQCFDSIFA</sequence>
<gene>
    <name evidence="2" type="ORF">JCGZ_01464</name>
</gene>